<organism evidence="4 5">
    <name type="scientific">Acrobeloides nanus</name>
    <dbReference type="NCBI Taxonomy" id="290746"/>
    <lineage>
        <taxon>Eukaryota</taxon>
        <taxon>Metazoa</taxon>
        <taxon>Ecdysozoa</taxon>
        <taxon>Nematoda</taxon>
        <taxon>Chromadorea</taxon>
        <taxon>Rhabditida</taxon>
        <taxon>Tylenchina</taxon>
        <taxon>Cephalobomorpha</taxon>
        <taxon>Cephaloboidea</taxon>
        <taxon>Cephalobidae</taxon>
        <taxon>Acrobeloides</taxon>
    </lineage>
</organism>
<accession>A0A914DZH9</accession>
<evidence type="ECO:0000256" key="1">
    <source>
        <dbReference type="SAM" id="MobiDB-lite"/>
    </source>
</evidence>
<dbReference type="WBParaSite" id="ACRNAN_scaffold4751.g12436.t1">
    <property type="protein sequence ID" value="ACRNAN_scaffold4751.g12436.t1"/>
    <property type="gene ID" value="ACRNAN_scaffold4751.g12436"/>
</dbReference>
<keyword evidence="2" id="KW-0812">Transmembrane</keyword>
<reference evidence="5" key="1">
    <citation type="submission" date="2022-11" db="UniProtKB">
        <authorList>
            <consortium name="WormBaseParasite"/>
        </authorList>
    </citation>
    <scope>IDENTIFICATION</scope>
</reference>
<dbReference type="Proteomes" id="UP000887540">
    <property type="component" value="Unplaced"/>
</dbReference>
<protein>
    <submittedName>
        <fullName evidence="5">Uncharacterized protein</fullName>
    </submittedName>
</protein>
<feature type="chain" id="PRO_5037064759" evidence="3">
    <location>
        <begin position="20"/>
        <end position="279"/>
    </location>
</feature>
<feature type="region of interest" description="Disordered" evidence="1">
    <location>
        <begin position="258"/>
        <end position="279"/>
    </location>
</feature>
<proteinExistence type="predicted"/>
<keyword evidence="3" id="KW-0732">Signal</keyword>
<name>A0A914DZH9_9BILA</name>
<evidence type="ECO:0000256" key="3">
    <source>
        <dbReference type="SAM" id="SignalP"/>
    </source>
</evidence>
<feature type="compositionally biased region" description="Basic and acidic residues" evidence="1">
    <location>
        <begin position="125"/>
        <end position="152"/>
    </location>
</feature>
<feature type="transmembrane region" description="Helical" evidence="2">
    <location>
        <begin position="197"/>
        <end position="214"/>
    </location>
</feature>
<evidence type="ECO:0000256" key="2">
    <source>
        <dbReference type="SAM" id="Phobius"/>
    </source>
</evidence>
<keyword evidence="4" id="KW-1185">Reference proteome</keyword>
<dbReference type="AlphaFoldDB" id="A0A914DZH9"/>
<evidence type="ECO:0000313" key="4">
    <source>
        <dbReference type="Proteomes" id="UP000887540"/>
    </source>
</evidence>
<feature type="signal peptide" evidence="3">
    <location>
        <begin position="1"/>
        <end position="19"/>
    </location>
</feature>
<sequence length="279" mass="32414">MKLWYLSLFVLLLIYKSFGEEGVVLNEDSEALVVEDENIKKTHTTKEAIDDIDVHHELDHKHQKHDIKKPAKTIRRTESNEEKVKLNDKKPTKSSEKVVVQEVKKVQKIKDDKTQKEEVVQEVKKVSKIKDDKTQKEEKNIKKDQPIHKENEQNPINKTEYIEQEAHWKGKKPKETIEKIPIKHGKHDSEIKMELKIALLVFLLISLISIILAVDQTDLKTDEETTLIVDKPIVPQVFVNGISQDKLPRYKRTLLEKSNAAPKSDAQEHVHKGNVEEIW</sequence>
<feature type="compositionally biased region" description="Basic and acidic residues" evidence="1">
    <location>
        <begin position="265"/>
        <end position="279"/>
    </location>
</feature>
<keyword evidence="2" id="KW-1133">Transmembrane helix</keyword>
<feature type="region of interest" description="Disordered" evidence="1">
    <location>
        <begin position="125"/>
        <end position="157"/>
    </location>
</feature>
<evidence type="ECO:0000313" key="5">
    <source>
        <dbReference type="WBParaSite" id="ACRNAN_scaffold4751.g12436.t1"/>
    </source>
</evidence>
<keyword evidence="2" id="KW-0472">Membrane</keyword>